<proteinExistence type="predicted"/>
<feature type="signal peptide" evidence="1">
    <location>
        <begin position="1"/>
        <end position="21"/>
    </location>
</feature>
<dbReference type="RefSeq" id="WP_261694712.1">
    <property type="nucleotide sequence ID" value="NZ_CP104694.1"/>
</dbReference>
<evidence type="ECO:0000313" key="3">
    <source>
        <dbReference type="Proteomes" id="UP001064632"/>
    </source>
</evidence>
<dbReference type="InterPro" id="IPR021488">
    <property type="entry name" value="DUF3142"/>
</dbReference>
<keyword evidence="3" id="KW-1185">Reference proteome</keyword>
<accession>A0ABY6BD61</accession>
<protein>
    <submittedName>
        <fullName evidence="2">DUF3142 domain-containing protein</fullName>
    </submittedName>
</protein>
<feature type="chain" id="PRO_5047115647" evidence="1">
    <location>
        <begin position="22"/>
        <end position="399"/>
    </location>
</feature>
<keyword evidence="1" id="KW-0732">Signal</keyword>
<evidence type="ECO:0000256" key="1">
    <source>
        <dbReference type="SAM" id="SignalP"/>
    </source>
</evidence>
<dbReference type="Proteomes" id="UP001064632">
    <property type="component" value="Chromosome"/>
</dbReference>
<dbReference type="EMBL" id="CP104694">
    <property type="protein sequence ID" value="UXI67742.1"/>
    <property type="molecule type" value="Genomic_DNA"/>
</dbReference>
<organism evidence="2 3">
    <name type="scientific">Tahibacter amnicola</name>
    <dbReference type="NCBI Taxonomy" id="2976241"/>
    <lineage>
        <taxon>Bacteria</taxon>
        <taxon>Pseudomonadati</taxon>
        <taxon>Pseudomonadota</taxon>
        <taxon>Gammaproteobacteria</taxon>
        <taxon>Lysobacterales</taxon>
        <taxon>Rhodanobacteraceae</taxon>
        <taxon>Tahibacter</taxon>
    </lineage>
</organism>
<dbReference type="Pfam" id="PF11340">
    <property type="entry name" value="DUF3142"/>
    <property type="match status" value="1"/>
</dbReference>
<reference evidence="2" key="1">
    <citation type="submission" date="2022-09" db="EMBL/GenBank/DDBJ databases">
        <title>Tahibacter sp. nov., isolated from a fresh water.</title>
        <authorList>
            <person name="Baek J.H."/>
            <person name="Lee J.K."/>
            <person name="Kim J.M."/>
            <person name="Jeon C.O."/>
        </authorList>
    </citation>
    <scope>NUCLEOTIDE SEQUENCE</scope>
    <source>
        <strain evidence="2">W38</strain>
    </source>
</reference>
<gene>
    <name evidence="2" type="ORF">N4264_23900</name>
</gene>
<name>A0ABY6BD61_9GAMM</name>
<evidence type="ECO:0000313" key="2">
    <source>
        <dbReference type="EMBL" id="UXI67742.1"/>
    </source>
</evidence>
<sequence length="399" mass="44015">MRRIGFAAFALAGLLAALALARHWTMAGPPLPQAVYVWQRQWDAETTAAVAPSRDLFHQYRVLGLQWGSDGRWVKSRADLATLAASKRAVAVVMRIEGTAPLAIAADAAGQLRALLAEWRIAGIRVSGIEFDHDCATSQLTVYAQWLRTVRASLPEAMPIGITALPTWRTATELDGVLQAVDYSVLQVHAVRRPEEGLFDAELARQWIDEWAVRTGSRPFDVALPAYGVRVEVDDTGKPIRVDGEQDLPRTAQGRELVADPVAVARLLETLQRRPVQALREIVWFRLPRRTDQRAWSLRTLRAVIERKPLAIRLDVALHPVANGAGDVVVTNNGNRDGVMPGVVVINGRCAGGDGVNGYQFTPERFHLRMTPPPVLRAGHRRTIGWIRCDAPATLHIEP</sequence>